<dbReference type="InterPro" id="IPR041698">
    <property type="entry name" value="Methyltransf_25"/>
</dbReference>
<dbReference type="CDD" id="cd02440">
    <property type="entry name" value="AdoMet_MTases"/>
    <property type="match status" value="1"/>
</dbReference>
<sequence length="251" mass="28588">MTETKATPWYEQSFGADYMVVYKHRNWKQAAKEVETMAGWLGLSEGARVLDVGCGMGRHSLALAGLGYGVTGIDLSETLLQEARAHDRDDRVQWVQGDMRKLPFADGQFQATVNLFTSFGYFEAEEDNVRVIRELRRVLSEGGVFLIDYLNPSYVERHLVPLSERTDDETGWKITESRRIEDGWVKKDITVAKEDGERRYAERVRLYPLSWFERRLADAGLTLRHVYGGYDGSAYSAAESARMIMIGIADR</sequence>
<feature type="domain" description="Methyltransferase" evidence="1">
    <location>
        <begin position="49"/>
        <end position="143"/>
    </location>
</feature>
<dbReference type="InterPro" id="IPR029063">
    <property type="entry name" value="SAM-dependent_MTases_sf"/>
</dbReference>
<dbReference type="SUPFAM" id="SSF53335">
    <property type="entry name" value="S-adenosyl-L-methionine-dependent methyltransferases"/>
    <property type="match status" value="1"/>
</dbReference>
<proteinExistence type="predicted"/>
<evidence type="ECO:0000259" key="1">
    <source>
        <dbReference type="Pfam" id="PF13649"/>
    </source>
</evidence>
<dbReference type="EMBL" id="CP011058">
    <property type="protein sequence ID" value="AJY76006.1"/>
    <property type="molecule type" value="Genomic_DNA"/>
</dbReference>
<evidence type="ECO:0000313" key="2">
    <source>
        <dbReference type="EMBL" id="AJY76006.1"/>
    </source>
</evidence>
<keyword evidence="3" id="KW-1185">Reference proteome</keyword>
<dbReference type="PANTHER" id="PTHR43591">
    <property type="entry name" value="METHYLTRANSFERASE"/>
    <property type="match status" value="1"/>
</dbReference>
<dbReference type="AlphaFoldDB" id="A0A0D5NL63"/>
<dbReference type="STRING" id="1126833.VN24_17395"/>
<organism evidence="2 3">
    <name type="scientific">Paenibacillus beijingensis</name>
    <dbReference type="NCBI Taxonomy" id="1126833"/>
    <lineage>
        <taxon>Bacteria</taxon>
        <taxon>Bacillati</taxon>
        <taxon>Bacillota</taxon>
        <taxon>Bacilli</taxon>
        <taxon>Bacillales</taxon>
        <taxon>Paenibacillaceae</taxon>
        <taxon>Paenibacillus</taxon>
    </lineage>
</organism>
<dbReference type="Gene3D" id="2.20.25.110">
    <property type="entry name" value="S-adenosyl-L-methionine-dependent methyltransferases"/>
    <property type="match status" value="1"/>
</dbReference>
<dbReference type="GO" id="GO:0032259">
    <property type="term" value="P:methylation"/>
    <property type="evidence" value="ECO:0007669"/>
    <property type="project" value="UniProtKB-KW"/>
</dbReference>
<protein>
    <submittedName>
        <fullName evidence="2">SAM-dependent methyltransferase</fullName>
    </submittedName>
</protein>
<reference evidence="3" key="2">
    <citation type="submission" date="2015-03" db="EMBL/GenBank/DDBJ databases">
        <title>Genome sequence of Paenibacillus beijingensis strain DSM 24997T.</title>
        <authorList>
            <person name="Kwak Y."/>
            <person name="Shin J.-H."/>
        </authorList>
    </citation>
    <scope>NUCLEOTIDE SEQUENCE [LARGE SCALE GENOMIC DNA]</scope>
    <source>
        <strain evidence="3">DSM 24997</strain>
    </source>
</reference>
<gene>
    <name evidence="2" type="ORF">VN24_17395</name>
</gene>
<name>A0A0D5NL63_9BACL</name>
<dbReference type="PATRIC" id="fig|1126833.4.peg.3817"/>
<accession>A0A0D5NL63</accession>
<dbReference type="GO" id="GO:0008168">
    <property type="term" value="F:methyltransferase activity"/>
    <property type="evidence" value="ECO:0007669"/>
    <property type="project" value="UniProtKB-KW"/>
</dbReference>
<dbReference type="Proteomes" id="UP000032633">
    <property type="component" value="Chromosome"/>
</dbReference>
<dbReference type="PANTHER" id="PTHR43591:SF110">
    <property type="entry name" value="RHODANESE DOMAIN-CONTAINING PROTEIN"/>
    <property type="match status" value="1"/>
</dbReference>
<dbReference type="HOGENOM" id="CLU_069129_1_0_9"/>
<dbReference type="Pfam" id="PF13649">
    <property type="entry name" value="Methyltransf_25"/>
    <property type="match status" value="1"/>
</dbReference>
<reference evidence="2 3" key="1">
    <citation type="journal article" date="2015" name="J. Biotechnol.">
        <title>Complete genome sequence of Paenibacillus beijingensis 7188(T) (=DSM 24997(T)), a novel rhizobacterium from jujube garden soil.</title>
        <authorList>
            <person name="Kwak Y."/>
            <person name="Shin J.H."/>
        </authorList>
    </citation>
    <scope>NUCLEOTIDE SEQUENCE [LARGE SCALE GENOMIC DNA]</scope>
    <source>
        <strain evidence="2 3">DSM 24997</strain>
    </source>
</reference>
<keyword evidence="2" id="KW-0808">Transferase</keyword>
<dbReference type="RefSeq" id="WP_045671434.1">
    <property type="nucleotide sequence ID" value="NZ_CP011058.1"/>
</dbReference>
<dbReference type="Gene3D" id="3.40.50.150">
    <property type="entry name" value="Vaccinia Virus protein VP39"/>
    <property type="match status" value="1"/>
</dbReference>
<dbReference type="KEGG" id="pbj:VN24_17395"/>
<dbReference type="OrthoDB" id="9811589at2"/>
<keyword evidence="2" id="KW-0489">Methyltransferase</keyword>
<evidence type="ECO:0000313" key="3">
    <source>
        <dbReference type="Proteomes" id="UP000032633"/>
    </source>
</evidence>